<keyword evidence="4 6" id="KW-0862">Zinc</keyword>
<comment type="function">
    <text evidence="6">Part of an energy-coupled inorganic carbon pump.</text>
</comment>
<dbReference type="HOGENOM" id="CLU_009885_0_0_10"/>
<keyword evidence="5 6" id="KW-0472">Membrane</keyword>
<evidence type="ECO:0000256" key="6">
    <source>
        <dbReference type="HAMAP-Rule" id="MF_01871"/>
    </source>
</evidence>
<dbReference type="PANTHER" id="PTHR38344">
    <property type="entry name" value="UPF0753 PROTEIN AQ_863"/>
    <property type="match status" value="1"/>
</dbReference>
<protein>
    <recommendedName>
        <fullName evidence="6">Probable inorganic carbon transporter subunit DabA</fullName>
    </recommendedName>
</protein>
<dbReference type="InterPro" id="IPR018752">
    <property type="entry name" value="DabA"/>
</dbReference>
<dbReference type="HAMAP" id="MF_01871">
    <property type="entry name" value="DabA"/>
    <property type="match status" value="1"/>
</dbReference>
<feature type="binding site" evidence="6">
    <location>
        <position position="537"/>
    </location>
    <ligand>
        <name>Zn(2+)</name>
        <dbReference type="ChEBI" id="CHEBI:29105"/>
    </ligand>
</feature>
<dbReference type="GO" id="GO:0005886">
    <property type="term" value="C:plasma membrane"/>
    <property type="evidence" value="ECO:0007669"/>
    <property type="project" value="UniProtKB-SubCell"/>
</dbReference>
<organism evidence="7 8">
    <name type="scientific">Marivirga tractuosa (strain ATCC 23168 / DSM 4126 / NBRC 15989 / NCIMB 1408 / VKM B-1430 / H-43)</name>
    <name type="common">Microscilla tractuosa</name>
    <name type="synonym">Flexibacter tractuosus</name>
    <dbReference type="NCBI Taxonomy" id="643867"/>
    <lineage>
        <taxon>Bacteria</taxon>
        <taxon>Pseudomonadati</taxon>
        <taxon>Bacteroidota</taxon>
        <taxon>Cytophagia</taxon>
        <taxon>Cytophagales</taxon>
        <taxon>Marivirgaceae</taxon>
        <taxon>Marivirga</taxon>
    </lineage>
</organism>
<evidence type="ECO:0000256" key="1">
    <source>
        <dbReference type="ARBA" id="ARBA00022448"/>
    </source>
</evidence>
<gene>
    <name evidence="6" type="primary">dabA</name>
    <name evidence="7" type="ordered locus">Ftrac_3394</name>
</gene>
<evidence type="ECO:0000256" key="3">
    <source>
        <dbReference type="ARBA" id="ARBA00022723"/>
    </source>
</evidence>
<keyword evidence="3 6" id="KW-0479">Metal-binding</keyword>
<comment type="subunit">
    <text evidence="6">Forms a complex with DabB.</text>
</comment>
<keyword evidence="1 6" id="KW-0813">Transport</keyword>
<dbReference type="KEGG" id="mtt:Ftrac_3394"/>
<sequence length="841" mass="94479">MLNKIKDSEINLMNVSIGKALLDASKKIAPLWPLENFVAVNPYLGLSDHSFESAAQRLSYAAGIHTTMSANYYLNALEQGNILMEDLETAVNEKYRDNKISAKSFLETLKKKEFKNAHTTQIHTVAELAKKISTANWPDFMLDCISSWAASYFDEAQSQWKKEGQELSLFSAWKIEAETNRSPSLIGMKGFHKLIKELPDNHIEAAAIALHELELEEKVLPIYLHSLLLRVGGWSSYIAHFDWDAKRYGREEKKLSEFLSVLICWEYGVYKALKTPVLESQWKKAKLEMLKYDAADTNLSDLIVLQNAYDLTAQRRLIKKFKRKDSSKQKASKPKVQAVFCIDVRSEVYRRNLESVAPEVGTLGFAGFFGFPINFVKIGHDKGYDQCPALIPSSYTVREKILNKDQNGKVVLRRKLNRVFNFSWKSFKSSAISSFGFVSPIGLSLLPKLFTDSFGMTRPVPHPQKNGLRKEEIENLSVELESSNSELTLGIPLEARVNMAKGALQAMSLTEDFARVVMIVGHGSTSVNNPHASGLDCGACAGQSGEANAKVASIILNDKEVRKQLASDKIVIPDSTYFLACLHDTSTDEISLFNANLVPSSHQADLENIRKRIAQAGSATRSERVLRMNIEDGKDVDSFMKIRAKDWSQVRPEWGLAGCSSFVVAPRTITRGVDLKGRSFLHSYSWREDRGFKVLETIMTAPMVVTSWINLQYYGSTVDNKHFGSGNKTLHNVTSGIGVLEGFAGDLRSGLPMQSIHDGVNYQHEPLRLSVVINAPKEAMIKVLEKHDSVRQLVDNQWIFLMAMNDEGEITDIYDGDLRWRKLIAEQVVYEPNEKMVEELV</sequence>
<dbReference type="AlphaFoldDB" id="E4TLT9"/>
<dbReference type="STRING" id="643867.Ftrac_3394"/>
<evidence type="ECO:0000256" key="4">
    <source>
        <dbReference type="ARBA" id="ARBA00022833"/>
    </source>
</evidence>
<feature type="binding site" evidence="6">
    <location>
        <position position="343"/>
    </location>
    <ligand>
        <name>Zn(2+)</name>
        <dbReference type="ChEBI" id="CHEBI:29105"/>
    </ligand>
</feature>
<comment type="similarity">
    <text evidence="6">Belongs to the inorganic carbon transporter (TC 9.A.2) DabA family.</text>
</comment>
<dbReference type="GO" id="GO:0008270">
    <property type="term" value="F:zinc ion binding"/>
    <property type="evidence" value="ECO:0007669"/>
    <property type="project" value="UniProtKB-UniRule"/>
</dbReference>
<evidence type="ECO:0000256" key="5">
    <source>
        <dbReference type="ARBA" id="ARBA00023136"/>
    </source>
</evidence>
<accession>E4TLT9</accession>
<keyword evidence="6" id="KW-0997">Cell inner membrane</keyword>
<dbReference type="RefSeq" id="WP_013455510.1">
    <property type="nucleotide sequence ID" value="NC_014759.1"/>
</dbReference>
<dbReference type="PANTHER" id="PTHR38344:SF1">
    <property type="entry name" value="INORGANIC CARBON TRANSPORTER SUBUNIT DABA-RELATED"/>
    <property type="match status" value="1"/>
</dbReference>
<dbReference type="Pfam" id="PF10070">
    <property type="entry name" value="DabA"/>
    <property type="match status" value="1"/>
</dbReference>
<feature type="binding site" evidence="6">
    <location>
        <position position="341"/>
    </location>
    <ligand>
        <name>Zn(2+)</name>
        <dbReference type="ChEBI" id="CHEBI:29105"/>
    </ligand>
</feature>
<reference evidence="7 8" key="1">
    <citation type="journal article" date="2011" name="Stand. Genomic Sci.">
        <title>Complete genome sequence of Marivirga tractuosa type strain (H-43).</title>
        <authorList>
            <person name="Pagani I."/>
            <person name="Chertkov O."/>
            <person name="Lapidus A."/>
            <person name="Lucas S."/>
            <person name="Del Rio T.G."/>
            <person name="Tice H."/>
            <person name="Copeland A."/>
            <person name="Cheng J.F."/>
            <person name="Nolan M."/>
            <person name="Saunders E."/>
            <person name="Pitluck S."/>
            <person name="Held B."/>
            <person name="Goodwin L."/>
            <person name="Liolios K."/>
            <person name="Ovchinikova G."/>
            <person name="Ivanova N."/>
            <person name="Mavromatis K."/>
            <person name="Pati A."/>
            <person name="Chen A."/>
            <person name="Palaniappan K."/>
            <person name="Land M."/>
            <person name="Hauser L."/>
            <person name="Jeffries C.D."/>
            <person name="Detter J.C."/>
            <person name="Han C."/>
            <person name="Tapia R."/>
            <person name="Ngatchou-Djao O.D."/>
            <person name="Rohde M."/>
            <person name="Goker M."/>
            <person name="Spring S."/>
            <person name="Sikorski J."/>
            <person name="Woyke T."/>
            <person name="Bristow J."/>
            <person name="Eisen J.A."/>
            <person name="Markowitz V."/>
            <person name="Hugenholtz P."/>
            <person name="Klenk H.P."/>
            <person name="Kyrpides N.C."/>
        </authorList>
    </citation>
    <scope>NUCLEOTIDE SEQUENCE [LARGE SCALE GENOMIC DNA]</scope>
    <source>
        <strain evidence="8">ATCC 23168 / DSM 4126 / NBRC 15989 / NCIMB 1408 / VKM B-1430 / H-43</strain>
    </source>
</reference>
<proteinExistence type="inferred from homology"/>
<comment type="subcellular location">
    <subcellularLocation>
        <location evidence="6">Cell inner membrane</location>
        <topology evidence="6">Peripheral membrane protein</topology>
    </subcellularLocation>
</comment>
<keyword evidence="8" id="KW-1185">Reference proteome</keyword>
<dbReference type="Proteomes" id="UP000008720">
    <property type="component" value="Chromosome"/>
</dbReference>
<evidence type="ECO:0000313" key="8">
    <source>
        <dbReference type="Proteomes" id="UP000008720"/>
    </source>
</evidence>
<keyword evidence="2 6" id="KW-1003">Cell membrane</keyword>
<feature type="binding site" evidence="6">
    <location>
        <position position="522"/>
    </location>
    <ligand>
        <name>Zn(2+)</name>
        <dbReference type="ChEBI" id="CHEBI:29105"/>
    </ligand>
</feature>
<comment type="cofactor">
    <cofactor evidence="6">
        <name>Zn(2+)</name>
        <dbReference type="ChEBI" id="CHEBI:29105"/>
    </cofactor>
</comment>
<evidence type="ECO:0000313" key="7">
    <source>
        <dbReference type="EMBL" id="ADR23368.1"/>
    </source>
</evidence>
<name>E4TLT9_MARTH</name>
<evidence type="ECO:0000256" key="2">
    <source>
        <dbReference type="ARBA" id="ARBA00022475"/>
    </source>
</evidence>
<dbReference type="eggNOG" id="COG3002">
    <property type="taxonomic scope" value="Bacteria"/>
</dbReference>
<dbReference type="EMBL" id="CP002349">
    <property type="protein sequence ID" value="ADR23368.1"/>
    <property type="molecule type" value="Genomic_DNA"/>
</dbReference>